<evidence type="ECO:0000313" key="3">
    <source>
        <dbReference type="Proteomes" id="UP001642483"/>
    </source>
</evidence>
<name>A0ABP0FYX6_CLALP</name>
<gene>
    <name evidence="2" type="ORF">CVLEPA_LOCUS15911</name>
</gene>
<reference evidence="2 3" key="1">
    <citation type="submission" date="2024-02" db="EMBL/GenBank/DDBJ databases">
        <authorList>
            <person name="Daric V."/>
            <person name="Darras S."/>
        </authorList>
    </citation>
    <scope>NUCLEOTIDE SEQUENCE [LARGE SCALE GENOMIC DNA]</scope>
</reference>
<keyword evidence="3" id="KW-1185">Reference proteome</keyword>
<comment type="caution">
    <text evidence="2">The sequence shown here is derived from an EMBL/GenBank/DDBJ whole genome shotgun (WGS) entry which is preliminary data.</text>
</comment>
<accession>A0ABP0FYX6</accession>
<dbReference type="EMBL" id="CAWYQH010000098">
    <property type="protein sequence ID" value="CAK8684797.1"/>
    <property type="molecule type" value="Genomic_DNA"/>
</dbReference>
<proteinExistence type="predicted"/>
<dbReference type="Proteomes" id="UP001642483">
    <property type="component" value="Unassembled WGS sequence"/>
</dbReference>
<feature type="region of interest" description="Disordered" evidence="1">
    <location>
        <begin position="1"/>
        <end position="34"/>
    </location>
</feature>
<evidence type="ECO:0000313" key="2">
    <source>
        <dbReference type="EMBL" id="CAK8684797.1"/>
    </source>
</evidence>
<evidence type="ECO:0000256" key="1">
    <source>
        <dbReference type="SAM" id="MobiDB-lite"/>
    </source>
</evidence>
<protein>
    <submittedName>
        <fullName evidence="2">Uncharacterized protein</fullName>
    </submittedName>
</protein>
<feature type="compositionally biased region" description="Basic and acidic residues" evidence="1">
    <location>
        <begin position="1"/>
        <end position="25"/>
    </location>
</feature>
<organism evidence="2 3">
    <name type="scientific">Clavelina lepadiformis</name>
    <name type="common">Light-bulb sea squirt</name>
    <name type="synonym">Ascidia lepadiformis</name>
    <dbReference type="NCBI Taxonomy" id="159417"/>
    <lineage>
        <taxon>Eukaryota</taxon>
        <taxon>Metazoa</taxon>
        <taxon>Chordata</taxon>
        <taxon>Tunicata</taxon>
        <taxon>Ascidiacea</taxon>
        <taxon>Aplousobranchia</taxon>
        <taxon>Clavelinidae</taxon>
        <taxon>Clavelina</taxon>
    </lineage>
</organism>
<sequence length="79" mass="8813">MCEKHLPSDATIRESGIRKSHEKRTSSSGSCNRQVATTAIDRPYLQSGKDEMFGNNLIAHIFSIIRFAFLLGTTVTLKE</sequence>